<dbReference type="RefSeq" id="WP_041050895.1">
    <property type="nucleotide sequence ID" value="NZ_JXAK01000057.1"/>
</dbReference>
<sequence length="260" mass="29237">MEMKGLMGGFYRISEWIMRLSVTNLLWIVCSIPFFYLLLVGVISGVEVFQQSLILMAIVAPFTLFPATAALFTVARKWVTGEGDVPMFKTFFRGYKENYVQSMVGGILYAVIGVILFVNYRFYLTQAGSLKLLSVLFITFAVILIASLFNFFSIIVHLHMKTLQIVKNALLITIGNPIASVSLVVCNGIIVWVSTAKFTFLIPFFMGSLMAAFSFWIFHRSFSRLQQKQQELAEKEQAKLEEDAEAAEDSSAAPEDGKRE</sequence>
<evidence type="ECO:0000313" key="4">
    <source>
        <dbReference type="Proteomes" id="UP000031967"/>
    </source>
</evidence>
<feature type="transmembrane region" description="Helical" evidence="2">
    <location>
        <begin position="99"/>
        <end position="120"/>
    </location>
</feature>
<dbReference type="Pfam" id="PF04854">
    <property type="entry name" value="DUF624"/>
    <property type="match status" value="1"/>
</dbReference>
<evidence type="ECO:0000256" key="1">
    <source>
        <dbReference type="SAM" id="MobiDB-lite"/>
    </source>
</evidence>
<feature type="region of interest" description="Disordered" evidence="1">
    <location>
        <begin position="233"/>
        <end position="260"/>
    </location>
</feature>
<evidence type="ECO:0000256" key="2">
    <source>
        <dbReference type="SAM" id="Phobius"/>
    </source>
</evidence>
<gene>
    <name evidence="3" type="ORF">SD70_25535</name>
</gene>
<evidence type="ECO:0000313" key="3">
    <source>
        <dbReference type="EMBL" id="KIL38577.1"/>
    </source>
</evidence>
<proteinExistence type="predicted"/>
<dbReference type="Proteomes" id="UP000031967">
    <property type="component" value="Unassembled WGS sequence"/>
</dbReference>
<comment type="caution">
    <text evidence="3">The sequence shown here is derived from an EMBL/GenBank/DDBJ whole genome shotgun (WGS) entry which is preliminary data.</text>
</comment>
<dbReference type="InterPro" id="IPR006938">
    <property type="entry name" value="DUF624"/>
</dbReference>
<keyword evidence="2" id="KW-0472">Membrane</keyword>
<feature type="transmembrane region" description="Helical" evidence="2">
    <location>
        <begin position="132"/>
        <end position="158"/>
    </location>
</feature>
<accession>A0ABR5ADU8</accession>
<keyword evidence="2" id="KW-1133">Transmembrane helix</keyword>
<keyword evidence="4" id="KW-1185">Reference proteome</keyword>
<reference evidence="3 4" key="1">
    <citation type="submission" date="2014-12" db="EMBL/GenBank/DDBJ databases">
        <title>Draft genome sequence of Paenibacillus kamchatkensis strain B-2647.</title>
        <authorList>
            <person name="Karlyshev A.V."/>
            <person name="Kudryashova E.B."/>
        </authorList>
    </citation>
    <scope>NUCLEOTIDE SEQUENCE [LARGE SCALE GENOMIC DNA]</scope>
    <source>
        <strain evidence="3 4">VKM B-2647</strain>
    </source>
</reference>
<feature type="transmembrane region" description="Helical" evidence="2">
    <location>
        <begin position="21"/>
        <end position="46"/>
    </location>
</feature>
<organism evidence="3 4">
    <name type="scientific">Gordoniibacillus kamchatkensis</name>
    <dbReference type="NCBI Taxonomy" id="1590651"/>
    <lineage>
        <taxon>Bacteria</taxon>
        <taxon>Bacillati</taxon>
        <taxon>Bacillota</taxon>
        <taxon>Bacilli</taxon>
        <taxon>Bacillales</taxon>
        <taxon>Paenibacillaceae</taxon>
        <taxon>Gordoniibacillus</taxon>
    </lineage>
</organism>
<dbReference type="EMBL" id="JXAK01000057">
    <property type="protein sequence ID" value="KIL38577.1"/>
    <property type="molecule type" value="Genomic_DNA"/>
</dbReference>
<feature type="transmembrane region" description="Helical" evidence="2">
    <location>
        <begin position="170"/>
        <end position="192"/>
    </location>
</feature>
<feature type="transmembrane region" description="Helical" evidence="2">
    <location>
        <begin position="52"/>
        <end position="79"/>
    </location>
</feature>
<keyword evidence="2" id="KW-0812">Transmembrane</keyword>
<protein>
    <submittedName>
        <fullName evidence="3">Membrane protein</fullName>
    </submittedName>
</protein>
<name>A0ABR5ADU8_9BACL</name>
<feature type="transmembrane region" description="Helical" evidence="2">
    <location>
        <begin position="198"/>
        <end position="218"/>
    </location>
</feature>